<proteinExistence type="predicted"/>
<keyword evidence="2" id="KW-0732">Signal</keyword>
<keyword evidence="1" id="KW-0812">Transmembrane</keyword>
<keyword evidence="1" id="KW-1133">Transmembrane helix</keyword>
<feature type="signal peptide" evidence="2">
    <location>
        <begin position="1"/>
        <end position="20"/>
    </location>
</feature>
<feature type="transmembrane region" description="Helical" evidence="1">
    <location>
        <begin position="127"/>
        <end position="151"/>
    </location>
</feature>
<feature type="transmembrane region" description="Helical" evidence="1">
    <location>
        <begin position="64"/>
        <end position="86"/>
    </location>
</feature>
<dbReference type="Proteomes" id="UP000006757">
    <property type="component" value="Unassembled WGS sequence"/>
</dbReference>
<gene>
    <name evidence="3" type="ORF">A1Q2_05605</name>
</gene>
<comment type="caution">
    <text evidence="3">The sequence shown here is derived from an EMBL/GenBank/DDBJ whole genome shotgun (WGS) entry which is preliminary data.</text>
</comment>
<organism evidence="3 4">
    <name type="scientific">Trichosporon asahii var. asahii (strain CBS 8904)</name>
    <name type="common">Yeast</name>
    <dbReference type="NCBI Taxonomy" id="1220162"/>
    <lineage>
        <taxon>Eukaryota</taxon>
        <taxon>Fungi</taxon>
        <taxon>Dikarya</taxon>
        <taxon>Basidiomycota</taxon>
        <taxon>Agaricomycotina</taxon>
        <taxon>Tremellomycetes</taxon>
        <taxon>Trichosporonales</taxon>
        <taxon>Trichosporonaceae</taxon>
        <taxon>Trichosporon</taxon>
    </lineage>
</organism>
<evidence type="ECO:0000313" key="4">
    <source>
        <dbReference type="Proteomes" id="UP000006757"/>
    </source>
</evidence>
<evidence type="ECO:0000256" key="1">
    <source>
        <dbReference type="SAM" id="Phobius"/>
    </source>
</evidence>
<evidence type="ECO:0000313" key="3">
    <source>
        <dbReference type="EMBL" id="EKD00081.1"/>
    </source>
</evidence>
<feature type="chain" id="PRO_5003851863" evidence="2">
    <location>
        <begin position="21"/>
        <end position="209"/>
    </location>
</feature>
<feature type="transmembrane region" description="Helical" evidence="1">
    <location>
        <begin position="30"/>
        <end position="52"/>
    </location>
</feature>
<sequence>MSFDFIFFQLIPMALPTILASPLSDVSLELGLLNGAVGLVGFVYANFFGLNSSTTRFEINITRALYHCSLSCIGICLMSVPTWQFLESAETLYHIILYFASALVVIPTLSAYNGHGFNMTFDYIRRGLFWMCMAHFIITRMFTTLVAYVVWRSEGLLEDPARRNLFYNNTCKAYLPVLYAFPAYAVFGYIPPMNAAQHANKIASWFCAH</sequence>
<dbReference type="InParanoid" id="K1VGZ5"/>
<keyword evidence="4" id="KW-1185">Reference proteome</keyword>
<accession>K1VGZ5</accession>
<keyword evidence="1" id="KW-0472">Membrane</keyword>
<feature type="transmembrane region" description="Helical" evidence="1">
    <location>
        <begin position="173"/>
        <end position="191"/>
    </location>
</feature>
<reference evidence="3 4" key="1">
    <citation type="journal article" date="2012" name="Eukaryot. Cell">
        <title>Genome sequence of the Trichosporon asahii environmental strain CBS 8904.</title>
        <authorList>
            <person name="Yang R.Y."/>
            <person name="Li H.T."/>
            <person name="Zhu H."/>
            <person name="Zhou G.P."/>
            <person name="Wang M."/>
            <person name="Wang L."/>
        </authorList>
    </citation>
    <scope>NUCLEOTIDE SEQUENCE [LARGE SCALE GENOMIC DNA]</scope>
    <source>
        <strain evidence="3 4">CBS 8904</strain>
    </source>
</reference>
<feature type="transmembrane region" description="Helical" evidence="1">
    <location>
        <begin position="92"/>
        <end position="115"/>
    </location>
</feature>
<dbReference type="EMBL" id="AMBO01000350">
    <property type="protein sequence ID" value="EKD00081.1"/>
    <property type="molecule type" value="Genomic_DNA"/>
</dbReference>
<dbReference type="HOGENOM" id="CLU_1316229_0_0_1"/>
<name>K1VGZ5_TRIAC</name>
<protein>
    <submittedName>
        <fullName evidence="3">Uncharacterized protein</fullName>
    </submittedName>
</protein>
<evidence type="ECO:0000256" key="2">
    <source>
        <dbReference type="SAM" id="SignalP"/>
    </source>
</evidence>
<dbReference type="AlphaFoldDB" id="K1VGZ5"/>